<keyword evidence="3" id="KW-1185">Reference proteome</keyword>
<proteinExistence type="predicted"/>
<dbReference type="EMBL" id="QUSF01000031">
    <property type="protein sequence ID" value="RLV99684.1"/>
    <property type="molecule type" value="Genomic_DNA"/>
</dbReference>
<organism evidence="2 3">
    <name type="scientific">Chloebia gouldiae</name>
    <name type="common">Gouldian finch</name>
    <name type="synonym">Erythrura gouldiae</name>
    <dbReference type="NCBI Taxonomy" id="44316"/>
    <lineage>
        <taxon>Eukaryota</taxon>
        <taxon>Metazoa</taxon>
        <taxon>Chordata</taxon>
        <taxon>Craniata</taxon>
        <taxon>Vertebrata</taxon>
        <taxon>Euteleostomi</taxon>
        <taxon>Archelosauria</taxon>
        <taxon>Archosauria</taxon>
        <taxon>Dinosauria</taxon>
        <taxon>Saurischia</taxon>
        <taxon>Theropoda</taxon>
        <taxon>Coelurosauria</taxon>
        <taxon>Aves</taxon>
        <taxon>Neognathae</taxon>
        <taxon>Neoaves</taxon>
        <taxon>Telluraves</taxon>
        <taxon>Australaves</taxon>
        <taxon>Passeriformes</taxon>
        <taxon>Passeroidea</taxon>
        <taxon>Passeridae</taxon>
        <taxon>Chloebia</taxon>
    </lineage>
</organism>
<evidence type="ECO:0000256" key="1">
    <source>
        <dbReference type="SAM" id="MobiDB-lite"/>
    </source>
</evidence>
<accession>A0A3L8SBW3</accession>
<reference evidence="2 3" key="1">
    <citation type="journal article" date="2018" name="Proc. R. Soc. B">
        <title>A non-coding region near Follistatin controls head colour polymorphism in the Gouldian finch.</title>
        <authorList>
            <person name="Toomey M.B."/>
            <person name="Marques C.I."/>
            <person name="Andrade P."/>
            <person name="Araujo P.M."/>
            <person name="Sabatino S."/>
            <person name="Gazda M.A."/>
            <person name="Afonso S."/>
            <person name="Lopes R.J."/>
            <person name="Corbo J.C."/>
            <person name="Carneiro M."/>
        </authorList>
    </citation>
    <scope>NUCLEOTIDE SEQUENCE [LARGE SCALE GENOMIC DNA]</scope>
    <source>
        <strain evidence="2">Red01</strain>
        <tissue evidence="2">Muscle</tissue>
    </source>
</reference>
<feature type="region of interest" description="Disordered" evidence="1">
    <location>
        <begin position="51"/>
        <end position="89"/>
    </location>
</feature>
<evidence type="ECO:0000313" key="2">
    <source>
        <dbReference type="EMBL" id="RLV99684.1"/>
    </source>
</evidence>
<sequence>MQTTKRRGEKKNPKPSAVSWLMLAARQIWHHRAGRQRVHCSSFRFAVCGNAGHQHPARDSAKSSSPRRLNPAALCPGGRYRCQRTRQTR</sequence>
<name>A0A3L8SBW3_CHLGU</name>
<protein>
    <submittedName>
        <fullName evidence="2">Uncharacterized protein</fullName>
    </submittedName>
</protein>
<comment type="caution">
    <text evidence="2">The sequence shown here is derived from an EMBL/GenBank/DDBJ whole genome shotgun (WGS) entry which is preliminary data.</text>
</comment>
<dbReference type="Proteomes" id="UP000276834">
    <property type="component" value="Unassembled WGS sequence"/>
</dbReference>
<evidence type="ECO:0000313" key="3">
    <source>
        <dbReference type="Proteomes" id="UP000276834"/>
    </source>
</evidence>
<dbReference type="AlphaFoldDB" id="A0A3L8SBW3"/>
<gene>
    <name evidence="2" type="ORF">DV515_00009572</name>
</gene>